<evidence type="ECO:0000313" key="2">
    <source>
        <dbReference type="EMBL" id="TKJ88256.1"/>
    </source>
</evidence>
<dbReference type="Pfam" id="PF03797">
    <property type="entry name" value="Autotransporter"/>
    <property type="match status" value="1"/>
</dbReference>
<dbReference type="InterPro" id="IPR005546">
    <property type="entry name" value="Autotransporte_beta"/>
</dbReference>
<dbReference type="AlphaFoldDB" id="A0A4U3F6G6"/>
<protein>
    <recommendedName>
        <fullName evidence="1">Autotransporter domain-containing protein</fullName>
    </recommendedName>
</protein>
<evidence type="ECO:0000259" key="1">
    <source>
        <dbReference type="PROSITE" id="PS51208"/>
    </source>
</evidence>
<gene>
    <name evidence="2" type="ORF">EpCFBP13511_16270</name>
</gene>
<sequence length="387" mass="40767">MTPADPVAAQPLPTTGNAISSINGLSGYSGFSAGLLDLFNASKTITTQAEANRVGEQLSPAQNSMASAATSAASMDALGVVGTHLDGLRINPGASARGIATGDDSLEWAVWGKPFYGSARQGMVDDVSGYRAHYAGLVLGTDRQLLDSWRAGAALSYSRTSVKGADNLKGSHSDVDAWGGILYATYSGDPWFVNLSTSLTRQTYDSQRAVDFSGFNDSASGHFHGQQIAVKSEAGYPFLLSANTTLTPLASLSYSYLHQDSYQENSGSGSALTVESAHSQSVESSLGAKLSHNWSTAAGDLSPFVQLMWTHQYDRSRMTTTSGFSADSLGETRFTSQGASPAADSAETSVGVALAHDDDLTLEARYDLQTAPHFQGQTVSLQLRKLF</sequence>
<evidence type="ECO:0000313" key="3">
    <source>
        <dbReference type="Proteomes" id="UP000306393"/>
    </source>
</evidence>
<dbReference type="SUPFAM" id="SSF103515">
    <property type="entry name" value="Autotransporter"/>
    <property type="match status" value="1"/>
</dbReference>
<proteinExistence type="predicted"/>
<organism evidence="2 3">
    <name type="scientific">Erwinia persicina</name>
    <dbReference type="NCBI Taxonomy" id="55211"/>
    <lineage>
        <taxon>Bacteria</taxon>
        <taxon>Pseudomonadati</taxon>
        <taxon>Pseudomonadota</taxon>
        <taxon>Gammaproteobacteria</taxon>
        <taxon>Enterobacterales</taxon>
        <taxon>Erwiniaceae</taxon>
        <taxon>Erwinia</taxon>
    </lineage>
</organism>
<dbReference type="SMART" id="SM00869">
    <property type="entry name" value="Autotransporter"/>
    <property type="match status" value="1"/>
</dbReference>
<dbReference type="InterPro" id="IPR006315">
    <property type="entry name" value="OM_autotransptr_brl_dom"/>
</dbReference>
<feature type="domain" description="Autotransporter" evidence="1">
    <location>
        <begin position="103"/>
        <end position="387"/>
    </location>
</feature>
<accession>A0A4U3F6G6</accession>
<dbReference type="GO" id="GO:0019867">
    <property type="term" value="C:outer membrane"/>
    <property type="evidence" value="ECO:0007669"/>
    <property type="project" value="InterPro"/>
</dbReference>
<dbReference type="InterPro" id="IPR036709">
    <property type="entry name" value="Autotransporte_beta_dom_sf"/>
</dbReference>
<dbReference type="Gene3D" id="2.40.128.130">
    <property type="entry name" value="Autotransporter beta-domain"/>
    <property type="match status" value="1"/>
</dbReference>
<dbReference type="RefSeq" id="WP_161975965.1">
    <property type="nucleotide sequence ID" value="NZ_QGAC01000015.1"/>
</dbReference>
<dbReference type="PROSITE" id="PS51208">
    <property type="entry name" value="AUTOTRANSPORTER"/>
    <property type="match status" value="1"/>
</dbReference>
<name>A0A4U3F6G6_9GAMM</name>
<dbReference type="STRING" id="1219360.GCA_001571305_03106"/>
<comment type="caution">
    <text evidence="2">The sequence shown here is derived from an EMBL/GenBank/DDBJ whole genome shotgun (WGS) entry which is preliminary data.</text>
</comment>
<dbReference type="EMBL" id="QGAC01000015">
    <property type="protein sequence ID" value="TKJ88256.1"/>
    <property type="molecule type" value="Genomic_DNA"/>
</dbReference>
<dbReference type="NCBIfam" id="TIGR01414">
    <property type="entry name" value="autotrans_barl"/>
    <property type="match status" value="1"/>
</dbReference>
<reference evidence="2 3" key="1">
    <citation type="journal article" date="2019" name="Sci. Rep.">
        <title>Differences in resource use lead to coexistence of seed-transmitted microbial populations.</title>
        <authorList>
            <person name="Torres-Cortes G."/>
            <person name="Garcia B.J."/>
            <person name="Compant S."/>
            <person name="Rezki S."/>
            <person name="Jones P."/>
            <person name="Preveaux A."/>
            <person name="Briand M."/>
            <person name="Roulet A."/>
            <person name="Bouchez O."/>
            <person name="Jacobson D."/>
            <person name="Barret M."/>
        </authorList>
    </citation>
    <scope>NUCLEOTIDE SEQUENCE [LARGE SCALE GENOMIC DNA]</scope>
    <source>
        <strain evidence="2 3">CFBP13511</strain>
    </source>
</reference>
<dbReference type="Proteomes" id="UP000306393">
    <property type="component" value="Unassembled WGS sequence"/>
</dbReference>